<dbReference type="InterPro" id="IPR008509">
    <property type="entry name" value="MOT2/MFSD5"/>
</dbReference>
<keyword evidence="6 8" id="KW-0472">Membrane</keyword>
<feature type="transmembrane region" description="Helical" evidence="8">
    <location>
        <begin position="172"/>
        <end position="195"/>
    </location>
</feature>
<feature type="transmembrane region" description="Helical" evidence="8">
    <location>
        <begin position="441"/>
        <end position="459"/>
    </location>
</feature>
<comment type="caution">
    <text evidence="9">The sequence shown here is derived from an EMBL/GenBank/DDBJ whole genome shotgun (WGS) entry which is preliminary data.</text>
</comment>
<evidence type="ECO:0000256" key="6">
    <source>
        <dbReference type="ARBA" id="ARBA00023136"/>
    </source>
</evidence>
<sequence length="494" mass="51110">MLDTYQLNLASLLLACGVLVATRPSTKTKARTPTANTTSTSTSTSRSKPKPESSNNAASEAEAERPSSQKSFFLVYALVMASDWLQGPFLYSLYRDEHALPPQLIPALFTTGFLAGALSAPFVGALADAHGRRAACLVFCLASAASSLLTAYPGAAAAADARAPRPRVALLFVGRALGGLATSLLFSVFETWMVADATRQRRGRRGGETGQSVAGGGDLSATFGLMSTVNSVVAIVSGLASEWLVGLVGTSRAPFGASALLVGAAAVCMLVAWDENYGTTGTPSESDAKKQETTSTTVSLWNTLTTPGMLALTVASTAFEGSMYLFVVLWAPVLESVAASSSSSPAPLPYGLIFASFMSATLLSSLAYPRLTAHMSPPTLLAPLLATASLLLHALASRPAGPQPAFWLFCAFEAVVGAYFPAQATLKNALVPDAVRARAYAALRVPLNVFVVLSLQLMGEGSADAAGRVFAVCALLLQVGAAGVWVVGRRTGAS</sequence>
<feature type="transmembrane region" description="Helical" evidence="8">
    <location>
        <begin position="404"/>
        <end position="420"/>
    </location>
</feature>
<dbReference type="Proteomes" id="UP000689129">
    <property type="component" value="Unassembled WGS sequence"/>
</dbReference>
<accession>A0A8I2ZNP6</accession>
<reference evidence="9" key="1">
    <citation type="journal article" date="2021" name="Mol. Plant Pathol.">
        <title>A 20-kb lineage-specific genomic region tames virulence in pathogenic amphidiploid Verticillium longisporum.</title>
        <authorList>
            <person name="Harting R."/>
            <person name="Starke J."/>
            <person name="Kusch H."/>
            <person name="Poggeler S."/>
            <person name="Maurus I."/>
            <person name="Schluter R."/>
            <person name="Landesfeind M."/>
            <person name="Bulla I."/>
            <person name="Nowrousian M."/>
            <person name="de Jonge R."/>
            <person name="Stahlhut G."/>
            <person name="Hoff K.J."/>
            <person name="Asshauer K.P."/>
            <person name="Thurmer A."/>
            <person name="Stanke M."/>
            <person name="Daniel R."/>
            <person name="Morgenstern B."/>
            <person name="Thomma B.P.H.J."/>
            <person name="Kronstad J.W."/>
            <person name="Braus-Stromeyer S.A."/>
            <person name="Braus G.H."/>
        </authorList>
    </citation>
    <scope>NUCLEOTIDE SEQUENCE</scope>
    <source>
        <strain evidence="9">Vl32</strain>
    </source>
</reference>
<keyword evidence="3" id="KW-1003">Cell membrane</keyword>
<comment type="subcellular location">
    <subcellularLocation>
        <location evidence="1">Cell membrane</location>
        <topology evidence="1">Multi-pass membrane protein</topology>
    </subcellularLocation>
</comment>
<feature type="transmembrane region" description="Helical" evidence="8">
    <location>
        <begin position="350"/>
        <end position="368"/>
    </location>
</feature>
<feature type="transmembrane region" description="Helical" evidence="8">
    <location>
        <begin position="465"/>
        <end position="488"/>
    </location>
</feature>
<evidence type="ECO:0000256" key="7">
    <source>
        <dbReference type="SAM" id="MobiDB-lite"/>
    </source>
</evidence>
<organism evidence="9 10">
    <name type="scientific">Verticillium longisporum</name>
    <name type="common">Verticillium dahliae var. longisporum</name>
    <dbReference type="NCBI Taxonomy" id="100787"/>
    <lineage>
        <taxon>Eukaryota</taxon>
        <taxon>Fungi</taxon>
        <taxon>Dikarya</taxon>
        <taxon>Ascomycota</taxon>
        <taxon>Pezizomycotina</taxon>
        <taxon>Sordariomycetes</taxon>
        <taxon>Hypocreomycetidae</taxon>
        <taxon>Glomerellales</taxon>
        <taxon>Plectosphaerellaceae</taxon>
        <taxon>Verticillium</taxon>
    </lineage>
</organism>
<evidence type="ECO:0000313" key="9">
    <source>
        <dbReference type="EMBL" id="KAG7135769.1"/>
    </source>
</evidence>
<keyword evidence="5 8" id="KW-1133">Transmembrane helix</keyword>
<feature type="transmembrane region" description="Helical" evidence="8">
    <location>
        <begin position="134"/>
        <end position="152"/>
    </location>
</feature>
<feature type="transmembrane region" description="Helical" evidence="8">
    <location>
        <begin position="380"/>
        <end position="398"/>
    </location>
</feature>
<name>A0A8I2ZNP6_VERLO</name>
<evidence type="ECO:0000256" key="1">
    <source>
        <dbReference type="ARBA" id="ARBA00004651"/>
    </source>
</evidence>
<evidence type="ECO:0000256" key="5">
    <source>
        <dbReference type="ARBA" id="ARBA00022989"/>
    </source>
</evidence>
<dbReference type="GO" id="GO:0005886">
    <property type="term" value="C:plasma membrane"/>
    <property type="evidence" value="ECO:0007669"/>
    <property type="project" value="UniProtKB-SubCell"/>
</dbReference>
<dbReference type="PANTHER" id="PTHR23516:SF1">
    <property type="entry name" value="MOLYBDATE-ANION TRANSPORTER"/>
    <property type="match status" value="1"/>
</dbReference>
<evidence type="ECO:0000256" key="4">
    <source>
        <dbReference type="ARBA" id="ARBA00022692"/>
    </source>
</evidence>
<feature type="transmembrane region" description="Helical" evidence="8">
    <location>
        <begin position="6"/>
        <end position="22"/>
    </location>
</feature>
<proteinExistence type="predicted"/>
<dbReference type="EMBL" id="JAEMWZ010000117">
    <property type="protein sequence ID" value="KAG7135769.1"/>
    <property type="molecule type" value="Genomic_DNA"/>
</dbReference>
<evidence type="ECO:0000256" key="2">
    <source>
        <dbReference type="ARBA" id="ARBA00022448"/>
    </source>
</evidence>
<dbReference type="OrthoDB" id="263957at2759"/>
<feature type="region of interest" description="Disordered" evidence="7">
    <location>
        <begin position="25"/>
        <end position="64"/>
    </location>
</feature>
<dbReference type="AlphaFoldDB" id="A0A8I2ZNP6"/>
<gene>
    <name evidence="9" type="ORF">HYQ45_006581</name>
</gene>
<feature type="transmembrane region" description="Helical" evidence="8">
    <location>
        <begin position="105"/>
        <end position="127"/>
    </location>
</feature>
<feature type="transmembrane region" description="Helical" evidence="8">
    <location>
        <begin position="255"/>
        <end position="273"/>
    </location>
</feature>
<feature type="compositionally biased region" description="Low complexity" evidence="7">
    <location>
        <begin position="31"/>
        <end position="60"/>
    </location>
</feature>
<feature type="transmembrane region" description="Helical" evidence="8">
    <location>
        <begin position="73"/>
        <end position="93"/>
    </location>
</feature>
<evidence type="ECO:0000313" key="10">
    <source>
        <dbReference type="Proteomes" id="UP000689129"/>
    </source>
</evidence>
<dbReference type="GO" id="GO:0015098">
    <property type="term" value="F:molybdate ion transmembrane transporter activity"/>
    <property type="evidence" value="ECO:0007669"/>
    <property type="project" value="InterPro"/>
</dbReference>
<feature type="transmembrane region" description="Helical" evidence="8">
    <location>
        <begin position="309"/>
        <end position="330"/>
    </location>
</feature>
<dbReference type="PANTHER" id="PTHR23516">
    <property type="entry name" value="SAM (S-ADENOSYL METHIONINE) TRANSPORTER"/>
    <property type="match status" value="1"/>
</dbReference>
<dbReference type="Pfam" id="PF05631">
    <property type="entry name" value="MFS_5"/>
    <property type="match status" value="1"/>
</dbReference>
<evidence type="ECO:0000256" key="8">
    <source>
        <dbReference type="SAM" id="Phobius"/>
    </source>
</evidence>
<keyword evidence="4 8" id="KW-0812">Transmembrane</keyword>
<protein>
    <submittedName>
        <fullName evidence="9">Molybdate-anion transporter like protein</fullName>
    </submittedName>
</protein>
<keyword evidence="2" id="KW-0813">Transport</keyword>
<evidence type="ECO:0000256" key="3">
    <source>
        <dbReference type="ARBA" id="ARBA00022475"/>
    </source>
</evidence>